<accession>D5A7P5</accession>
<evidence type="ECO:0000313" key="1">
    <source>
        <dbReference type="EMBL" id="ADE58542.1"/>
    </source>
</evidence>
<sequence length="50" mass="5680">MHFSQHPAHISLFMDADERAIVLMKFPRVRKGLSINKARAVAKCSSIITR</sequence>
<organism evidence="1">
    <name type="scientific">Drosophila melanogaster</name>
    <name type="common">Fruit fly</name>
    <dbReference type="NCBI Taxonomy" id="7227"/>
    <lineage>
        <taxon>Eukaryota</taxon>
        <taxon>Metazoa</taxon>
        <taxon>Ecdysozoa</taxon>
        <taxon>Arthropoda</taxon>
        <taxon>Hexapoda</taxon>
        <taxon>Insecta</taxon>
        <taxon>Pterygota</taxon>
        <taxon>Neoptera</taxon>
        <taxon>Endopterygota</taxon>
        <taxon>Diptera</taxon>
        <taxon>Brachycera</taxon>
        <taxon>Muscomorpha</taxon>
        <taxon>Ephydroidea</taxon>
        <taxon>Drosophilidae</taxon>
        <taxon>Drosophila</taxon>
        <taxon>Sophophora</taxon>
    </lineage>
</organism>
<proteinExistence type="evidence at transcript level"/>
<protein>
    <submittedName>
        <fullName evidence="1">MIP20116p</fullName>
    </submittedName>
</protein>
<dbReference type="AlphaFoldDB" id="D5A7P5"/>
<reference evidence="1" key="1">
    <citation type="submission" date="2010-04" db="EMBL/GenBank/DDBJ databases">
        <authorList>
            <person name="Carlson J."/>
            <person name="Booth B."/>
            <person name="Frise E."/>
            <person name="Sandler J."/>
            <person name="Wan K."/>
            <person name="Yu C."/>
            <person name="Celniker S."/>
        </authorList>
    </citation>
    <scope>NUCLEOTIDE SEQUENCE</scope>
</reference>
<dbReference type="EMBL" id="BT122172">
    <property type="protein sequence ID" value="ADE58542.1"/>
    <property type="molecule type" value="mRNA"/>
</dbReference>
<name>D5A7P5_DROME</name>